<keyword evidence="1" id="KW-0812">Transmembrane</keyword>
<keyword evidence="1" id="KW-1133">Transmembrane helix</keyword>
<feature type="transmembrane region" description="Helical" evidence="1">
    <location>
        <begin position="79"/>
        <end position="99"/>
    </location>
</feature>
<accession>A0A3B0YKE6</accession>
<dbReference type="PANTHER" id="PTHR37691">
    <property type="entry name" value="BLR3518 PROTEIN"/>
    <property type="match status" value="1"/>
</dbReference>
<name>A0A3B0YKE6_9ZZZZ</name>
<evidence type="ECO:0000256" key="1">
    <source>
        <dbReference type="SAM" id="Phobius"/>
    </source>
</evidence>
<gene>
    <name evidence="2" type="ORF">MNBD_GAMMA15-448</name>
</gene>
<proteinExistence type="predicted"/>
<reference evidence="2" key="1">
    <citation type="submission" date="2018-06" db="EMBL/GenBank/DDBJ databases">
        <authorList>
            <person name="Zhirakovskaya E."/>
        </authorList>
    </citation>
    <scope>NUCLEOTIDE SEQUENCE</scope>
</reference>
<evidence type="ECO:0000313" key="2">
    <source>
        <dbReference type="EMBL" id="VAW76593.1"/>
    </source>
</evidence>
<keyword evidence="1" id="KW-0472">Membrane</keyword>
<organism evidence="2">
    <name type="scientific">hydrothermal vent metagenome</name>
    <dbReference type="NCBI Taxonomy" id="652676"/>
    <lineage>
        <taxon>unclassified sequences</taxon>
        <taxon>metagenomes</taxon>
        <taxon>ecological metagenomes</taxon>
    </lineage>
</organism>
<protein>
    <submittedName>
        <fullName evidence="2">Uncharacterized protein</fullName>
    </submittedName>
</protein>
<dbReference type="EMBL" id="UOFN01000061">
    <property type="protein sequence ID" value="VAW76593.1"/>
    <property type="molecule type" value="Genomic_DNA"/>
</dbReference>
<dbReference type="AlphaFoldDB" id="A0A3B0YKE6"/>
<sequence>MKETDFRIERILHAYVDDELGPQEKSRLLVKLESDESIRDRACELQLTKEWIKCSFEGETAPTRTVPGLQHRLRQASPFGLAASLLIVLLAFSAGWISYSLKDGASTLVAMDTLYGETPHVILHISDSDEARFNLVLARTSQILHKYENTGVQIEVVANAGGLDFMRTASSQHIEHIKQIISQYDNVRFIACSRGLEKLRERGLDASVIEGIDAHEPAADHLIERLTHGWSYIRI</sequence>
<dbReference type="Gene3D" id="3.40.1260.10">
    <property type="entry name" value="DsrEFH-like"/>
    <property type="match status" value="1"/>
</dbReference>
<dbReference type="InterPro" id="IPR027396">
    <property type="entry name" value="DsrEFH-like"/>
</dbReference>
<dbReference type="PANTHER" id="PTHR37691:SF1">
    <property type="entry name" value="BLR3518 PROTEIN"/>
    <property type="match status" value="1"/>
</dbReference>
<dbReference type="SUPFAM" id="SSF75169">
    <property type="entry name" value="DsrEFH-like"/>
    <property type="match status" value="1"/>
</dbReference>